<dbReference type="AlphaFoldDB" id="A0AAD5UM31"/>
<reference evidence="1" key="1">
    <citation type="submission" date="2020-05" db="EMBL/GenBank/DDBJ databases">
        <title>Phylogenomic resolution of chytrid fungi.</title>
        <authorList>
            <person name="Stajich J.E."/>
            <person name="Amses K."/>
            <person name="Simmons R."/>
            <person name="Seto K."/>
            <person name="Myers J."/>
            <person name="Bonds A."/>
            <person name="Quandt C.A."/>
            <person name="Barry K."/>
            <person name="Liu P."/>
            <person name="Grigoriev I."/>
            <person name="Longcore J.E."/>
            <person name="James T.Y."/>
        </authorList>
    </citation>
    <scope>NUCLEOTIDE SEQUENCE</scope>
    <source>
        <strain evidence="1">PLAUS21</strain>
    </source>
</reference>
<dbReference type="EMBL" id="JADGKB010000004">
    <property type="protein sequence ID" value="KAJ3261804.1"/>
    <property type="molecule type" value="Genomic_DNA"/>
</dbReference>
<gene>
    <name evidence="1" type="ORF">HK103_004755</name>
</gene>
<name>A0AAD5UM31_9FUNG</name>
<protein>
    <submittedName>
        <fullName evidence="1">Uncharacterized protein</fullName>
    </submittedName>
</protein>
<accession>A0AAD5UM31</accession>
<evidence type="ECO:0000313" key="1">
    <source>
        <dbReference type="EMBL" id="KAJ3261804.1"/>
    </source>
</evidence>
<comment type="caution">
    <text evidence="1">The sequence shown here is derived from an EMBL/GenBank/DDBJ whole genome shotgun (WGS) entry which is preliminary data.</text>
</comment>
<dbReference type="Proteomes" id="UP001210925">
    <property type="component" value="Unassembled WGS sequence"/>
</dbReference>
<keyword evidence="2" id="KW-1185">Reference proteome</keyword>
<sequence>MQLLLLSAVFASAIVKRDVNVDPSFTPGCLCTPQDANFAQYRYQENIAYCKRNVGTAEKKRVANNYGVPKSTWSSYEFDHFIPLAIGGSDDDYNLWPQPRTSDNSLSKDKVEEQAYRGMNDGTLTQRQAVQMILDWVNQNLGQNYDVDTVMGNACSGQNS</sequence>
<proteinExistence type="predicted"/>
<organism evidence="1 2">
    <name type="scientific">Boothiomyces macroporosus</name>
    <dbReference type="NCBI Taxonomy" id="261099"/>
    <lineage>
        <taxon>Eukaryota</taxon>
        <taxon>Fungi</taxon>
        <taxon>Fungi incertae sedis</taxon>
        <taxon>Chytridiomycota</taxon>
        <taxon>Chytridiomycota incertae sedis</taxon>
        <taxon>Chytridiomycetes</taxon>
        <taxon>Rhizophydiales</taxon>
        <taxon>Terramycetaceae</taxon>
        <taxon>Boothiomyces</taxon>
    </lineage>
</organism>
<evidence type="ECO:0000313" key="2">
    <source>
        <dbReference type="Proteomes" id="UP001210925"/>
    </source>
</evidence>